<dbReference type="EMBL" id="BAABAB010000013">
    <property type="protein sequence ID" value="GAA3616589.1"/>
    <property type="molecule type" value="Genomic_DNA"/>
</dbReference>
<keyword evidence="3" id="KW-1185">Reference proteome</keyword>
<dbReference type="CDD" id="cd05155">
    <property type="entry name" value="APH_ChoK_like_1"/>
    <property type="match status" value="1"/>
</dbReference>
<dbReference type="SUPFAM" id="SSF56112">
    <property type="entry name" value="Protein kinase-like (PK-like)"/>
    <property type="match status" value="1"/>
</dbReference>
<name>A0ABP6ZR56_9ACTN</name>
<evidence type="ECO:0000313" key="3">
    <source>
        <dbReference type="Proteomes" id="UP001501490"/>
    </source>
</evidence>
<dbReference type="Proteomes" id="UP001501490">
    <property type="component" value="Unassembled WGS sequence"/>
</dbReference>
<evidence type="ECO:0000259" key="1">
    <source>
        <dbReference type="Pfam" id="PF01636"/>
    </source>
</evidence>
<dbReference type="Gene3D" id="3.30.200.20">
    <property type="entry name" value="Phosphorylase Kinase, domain 1"/>
    <property type="match status" value="1"/>
</dbReference>
<feature type="domain" description="Aminoglycoside phosphotransferase" evidence="1">
    <location>
        <begin position="36"/>
        <end position="263"/>
    </location>
</feature>
<sequence length="298" mass="31722">MRLHDDEVPIDLELVRRLLRGQAPDLAGRDLRPAPAQGTDNLMFILGGDLVVRLPRKAAAVDGLLVERRWLATLAPRLPLGVPLPVVDGEPTSDYPFPWAVCRWLPGAPVAPGGLRTEDVPRLAEFVRALRAADPTGGPPVPPGRRAGPLSAYDAVFERALGPAARVDPGLVDQRRARAVWHAARDAPAWSAPGVWVHRDLYGGNLLTAGGRLSGVIDFGGLAVGDPAGDVMAAFHVVTSEDRGAFRALLAVDDDTWARGRAWALAQGLEALPYYLDTHPGMVAMARQAVAATLADQG</sequence>
<dbReference type="PANTHER" id="PTHR21310:SF42">
    <property type="entry name" value="BIFUNCTIONAL AAC_APH"/>
    <property type="match status" value="1"/>
</dbReference>
<reference evidence="3" key="1">
    <citation type="journal article" date="2019" name="Int. J. Syst. Evol. Microbiol.">
        <title>The Global Catalogue of Microorganisms (GCM) 10K type strain sequencing project: providing services to taxonomists for standard genome sequencing and annotation.</title>
        <authorList>
            <consortium name="The Broad Institute Genomics Platform"/>
            <consortium name="The Broad Institute Genome Sequencing Center for Infectious Disease"/>
            <person name="Wu L."/>
            <person name="Ma J."/>
        </authorList>
    </citation>
    <scope>NUCLEOTIDE SEQUENCE [LARGE SCALE GENOMIC DNA]</scope>
    <source>
        <strain evidence="3">JCM 16929</strain>
    </source>
</reference>
<evidence type="ECO:0000313" key="2">
    <source>
        <dbReference type="EMBL" id="GAA3616589.1"/>
    </source>
</evidence>
<accession>A0ABP6ZR56</accession>
<dbReference type="Gene3D" id="3.90.1200.10">
    <property type="match status" value="1"/>
</dbReference>
<proteinExistence type="predicted"/>
<dbReference type="PANTHER" id="PTHR21310">
    <property type="entry name" value="AMINOGLYCOSIDE PHOSPHOTRANSFERASE-RELATED-RELATED"/>
    <property type="match status" value="1"/>
</dbReference>
<dbReference type="InterPro" id="IPR002575">
    <property type="entry name" value="Aminoglycoside_PTrfase"/>
</dbReference>
<dbReference type="RefSeq" id="WP_344803659.1">
    <property type="nucleotide sequence ID" value="NZ_BAABAB010000013.1"/>
</dbReference>
<comment type="caution">
    <text evidence="2">The sequence shown here is derived from an EMBL/GenBank/DDBJ whole genome shotgun (WGS) entry which is preliminary data.</text>
</comment>
<dbReference type="InterPro" id="IPR011009">
    <property type="entry name" value="Kinase-like_dom_sf"/>
</dbReference>
<dbReference type="Pfam" id="PF01636">
    <property type="entry name" value="APH"/>
    <property type="match status" value="1"/>
</dbReference>
<dbReference type="InterPro" id="IPR051678">
    <property type="entry name" value="AGP_Transferase"/>
</dbReference>
<gene>
    <name evidence="2" type="ORF">GCM10022236_18390</name>
</gene>
<protein>
    <recommendedName>
        <fullName evidence="1">Aminoglycoside phosphotransferase domain-containing protein</fullName>
    </recommendedName>
</protein>
<organism evidence="2 3">
    <name type="scientific">Microlunatus ginsengisoli</name>
    <dbReference type="NCBI Taxonomy" id="363863"/>
    <lineage>
        <taxon>Bacteria</taxon>
        <taxon>Bacillati</taxon>
        <taxon>Actinomycetota</taxon>
        <taxon>Actinomycetes</taxon>
        <taxon>Propionibacteriales</taxon>
        <taxon>Propionibacteriaceae</taxon>
        <taxon>Microlunatus</taxon>
    </lineage>
</organism>